<dbReference type="PANTHER" id="PTHR44688:SF16">
    <property type="entry name" value="DNA-BINDING TRANSCRIPTIONAL ACTIVATOR DEVR_DOSR"/>
    <property type="match status" value="1"/>
</dbReference>
<keyword evidence="1" id="KW-0805">Transcription regulation</keyword>
<dbReference type="SMART" id="SM00421">
    <property type="entry name" value="HTH_LUXR"/>
    <property type="match status" value="1"/>
</dbReference>
<dbReference type="Pfam" id="PF00196">
    <property type="entry name" value="GerE"/>
    <property type="match status" value="1"/>
</dbReference>
<dbReference type="Proteomes" id="UP000426246">
    <property type="component" value="Chromosome"/>
</dbReference>
<evidence type="ECO:0000313" key="5">
    <source>
        <dbReference type="EMBL" id="QGQ95348.1"/>
    </source>
</evidence>
<evidence type="ECO:0000256" key="1">
    <source>
        <dbReference type="ARBA" id="ARBA00023015"/>
    </source>
</evidence>
<dbReference type="InterPro" id="IPR036388">
    <property type="entry name" value="WH-like_DNA-bd_sf"/>
</dbReference>
<evidence type="ECO:0000313" key="6">
    <source>
        <dbReference type="Proteomes" id="UP000426246"/>
    </source>
</evidence>
<dbReference type="Gene3D" id="1.10.10.10">
    <property type="entry name" value="Winged helix-like DNA-binding domain superfamily/Winged helix DNA-binding domain"/>
    <property type="match status" value="1"/>
</dbReference>
<protein>
    <submittedName>
        <fullName evidence="5">LuxR family transcriptional regulator</fullName>
    </submittedName>
</protein>
<proteinExistence type="predicted"/>
<accession>A0A6B8RJ49</accession>
<dbReference type="InterPro" id="IPR016032">
    <property type="entry name" value="Sig_transdc_resp-reg_C-effctor"/>
</dbReference>
<keyword evidence="2" id="KW-0238">DNA-binding</keyword>
<gene>
    <name evidence="5" type="ORF">EHS13_10860</name>
</gene>
<reference evidence="6" key="1">
    <citation type="submission" date="2018-11" db="EMBL/GenBank/DDBJ databases">
        <title>Complete genome sequence of Paenibacillus sp. ML311-T8.</title>
        <authorList>
            <person name="Nam Y.-D."/>
            <person name="Kang J."/>
            <person name="Chung W.-H."/>
            <person name="Park Y.S."/>
        </authorList>
    </citation>
    <scope>NUCLEOTIDE SEQUENCE [LARGE SCALE GENOMIC DNA]</scope>
    <source>
        <strain evidence="6">ML311-T8</strain>
    </source>
</reference>
<evidence type="ECO:0000256" key="3">
    <source>
        <dbReference type="ARBA" id="ARBA00023163"/>
    </source>
</evidence>
<feature type="domain" description="HTH luxR-type" evidence="4">
    <location>
        <begin position="43"/>
        <end position="109"/>
    </location>
</feature>
<sequence length="118" mass="13476">MFKKINQFYLESIIYSGDLSFGSPRNEGNSILATIQRHDKLSEFIHRHKLTSRESEIFCLIALKGYTNMQIADYCVISDKTVKNHIVKIMNKVGSRSIRKVLSNLILDLLTLPSSETV</sequence>
<keyword evidence="3" id="KW-0804">Transcription</keyword>
<dbReference type="GO" id="GO:0003677">
    <property type="term" value="F:DNA binding"/>
    <property type="evidence" value="ECO:0007669"/>
    <property type="project" value="UniProtKB-KW"/>
</dbReference>
<dbReference type="KEGG" id="ppsc:EHS13_10860"/>
<evidence type="ECO:0000259" key="4">
    <source>
        <dbReference type="PROSITE" id="PS50043"/>
    </source>
</evidence>
<dbReference type="InterPro" id="IPR000792">
    <property type="entry name" value="Tscrpt_reg_LuxR_C"/>
</dbReference>
<name>A0A6B8RJ49_9BACL</name>
<dbReference type="SUPFAM" id="SSF46894">
    <property type="entry name" value="C-terminal effector domain of the bipartite response regulators"/>
    <property type="match status" value="1"/>
</dbReference>
<keyword evidence="6" id="KW-1185">Reference proteome</keyword>
<dbReference type="GO" id="GO:0006355">
    <property type="term" value="P:regulation of DNA-templated transcription"/>
    <property type="evidence" value="ECO:0007669"/>
    <property type="project" value="InterPro"/>
</dbReference>
<dbReference type="CDD" id="cd06170">
    <property type="entry name" value="LuxR_C_like"/>
    <property type="match status" value="1"/>
</dbReference>
<dbReference type="EMBL" id="CP034235">
    <property type="protein sequence ID" value="QGQ95348.1"/>
    <property type="molecule type" value="Genomic_DNA"/>
</dbReference>
<dbReference type="PROSITE" id="PS50043">
    <property type="entry name" value="HTH_LUXR_2"/>
    <property type="match status" value="1"/>
</dbReference>
<organism evidence="5 6">
    <name type="scientific">Paenibacillus psychroresistens</name>
    <dbReference type="NCBI Taxonomy" id="1778678"/>
    <lineage>
        <taxon>Bacteria</taxon>
        <taxon>Bacillati</taxon>
        <taxon>Bacillota</taxon>
        <taxon>Bacilli</taxon>
        <taxon>Bacillales</taxon>
        <taxon>Paenibacillaceae</taxon>
        <taxon>Paenibacillus</taxon>
    </lineage>
</organism>
<evidence type="ECO:0000256" key="2">
    <source>
        <dbReference type="ARBA" id="ARBA00023125"/>
    </source>
</evidence>
<dbReference type="AlphaFoldDB" id="A0A6B8RJ49"/>
<dbReference type="PANTHER" id="PTHR44688">
    <property type="entry name" value="DNA-BINDING TRANSCRIPTIONAL ACTIVATOR DEVR_DOSR"/>
    <property type="match status" value="1"/>
</dbReference>